<keyword evidence="8" id="KW-0256">Endoplasmic reticulum</keyword>
<evidence type="ECO:0000256" key="5">
    <source>
        <dbReference type="ARBA" id="ARBA00022679"/>
    </source>
</evidence>
<dbReference type="CDD" id="cd03784">
    <property type="entry name" value="GT1_Gtf-like"/>
    <property type="match status" value="2"/>
</dbReference>
<dbReference type="FunFam" id="3.40.50.2000:FF:000001">
    <property type="entry name" value="UDP-glucuronosyltransferase"/>
    <property type="match status" value="2"/>
</dbReference>
<name>A0A8J6A7H3_GALPY</name>
<keyword evidence="4" id="KW-0328">Glycosyltransferase</keyword>
<dbReference type="Proteomes" id="UP000700334">
    <property type="component" value="Unassembled WGS sequence"/>
</dbReference>
<dbReference type="EMBL" id="JAGFMF010011712">
    <property type="protein sequence ID" value="KAG8515218.1"/>
    <property type="molecule type" value="Genomic_DNA"/>
</dbReference>
<dbReference type="PROSITE" id="PS00375">
    <property type="entry name" value="UDPGT"/>
    <property type="match status" value="2"/>
</dbReference>
<evidence type="ECO:0000256" key="2">
    <source>
        <dbReference type="ARBA" id="ARBA00009995"/>
    </source>
</evidence>
<comment type="caution">
    <text evidence="13">The sequence shown here is derived from an EMBL/GenBank/DDBJ whole genome shotgun (WGS) entry which is preliminary data.</text>
</comment>
<evidence type="ECO:0000256" key="11">
    <source>
        <dbReference type="ARBA" id="ARBA00023180"/>
    </source>
</evidence>
<dbReference type="Pfam" id="PF00201">
    <property type="entry name" value="UDPGT"/>
    <property type="match status" value="6"/>
</dbReference>
<feature type="transmembrane region" description="Helical" evidence="12">
    <location>
        <begin position="786"/>
        <end position="803"/>
    </location>
</feature>
<accession>A0A8J6A7H3</accession>
<evidence type="ECO:0000256" key="7">
    <source>
        <dbReference type="ARBA" id="ARBA00022729"/>
    </source>
</evidence>
<evidence type="ECO:0000256" key="4">
    <source>
        <dbReference type="ARBA" id="ARBA00022676"/>
    </source>
</evidence>
<evidence type="ECO:0000256" key="9">
    <source>
        <dbReference type="ARBA" id="ARBA00022989"/>
    </source>
</evidence>
<keyword evidence="10 12" id="KW-0472">Membrane</keyword>
<dbReference type="PANTHER" id="PTHR48043:SF12">
    <property type="entry name" value="UDP-GLUCURONOSYLTRANSFERASE 2B4"/>
    <property type="match status" value="1"/>
</dbReference>
<keyword evidence="6 12" id="KW-0812">Transmembrane</keyword>
<evidence type="ECO:0000256" key="1">
    <source>
        <dbReference type="ARBA" id="ARBA00004389"/>
    </source>
</evidence>
<reference evidence="13" key="1">
    <citation type="journal article" date="2021" name="Evol. Appl.">
        <title>The genome of the Pyrenean desman and the effects of bottlenecks and inbreeding on the genomic landscape of an endangered species.</title>
        <authorList>
            <person name="Escoda L."/>
            <person name="Castresana J."/>
        </authorList>
    </citation>
    <scope>NUCLEOTIDE SEQUENCE</scope>
    <source>
        <strain evidence="13">IBE-C5619</strain>
    </source>
</reference>
<keyword evidence="5" id="KW-0808">Transferase</keyword>
<feature type="transmembrane region" description="Helical" evidence="12">
    <location>
        <begin position="735"/>
        <end position="758"/>
    </location>
</feature>
<dbReference type="InterPro" id="IPR050271">
    <property type="entry name" value="UDP-glycosyltransferase"/>
</dbReference>
<feature type="transmembrane region" description="Helical" evidence="12">
    <location>
        <begin position="1557"/>
        <end position="1580"/>
    </location>
</feature>
<evidence type="ECO:0000313" key="13">
    <source>
        <dbReference type="EMBL" id="KAG8515218.1"/>
    </source>
</evidence>
<evidence type="ECO:0000256" key="10">
    <source>
        <dbReference type="ARBA" id="ARBA00023136"/>
    </source>
</evidence>
<dbReference type="GO" id="GO:0016020">
    <property type="term" value="C:membrane"/>
    <property type="evidence" value="ECO:0007669"/>
    <property type="project" value="UniProtKB-SubCell"/>
</dbReference>
<evidence type="ECO:0000256" key="8">
    <source>
        <dbReference type="ARBA" id="ARBA00022824"/>
    </source>
</evidence>
<dbReference type="PANTHER" id="PTHR48043">
    <property type="entry name" value="EG:EG0003.4 PROTEIN-RELATED"/>
    <property type="match status" value="1"/>
</dbReference>
<dbReference type="OrthoDB" id="5835829at2759"/>
<protein>
    <recommendedName>
        <fullName evidence="3">glucuronosyltransferase</fullName>
        <ecNumber evidence="3">2.4.1.17</ecNumber>
    </recommendedName>
</protein>
<comment type="subcellular location">
    <subcellularLocation>
        <location evidence="1">Endoplasmic reticulum membrane</location>
        <topology evidence="1">Single-pass membrane protein</topology>
    </subcellularLocation>
</comment>
<keyword evidence="14" id="KW-1185">Reference proteome</keyword>
<comment type="similarity">
    <text evidence="2">Belongs to the UDP-glycosyltransferase family.</text>
</comment>
<keyword evidence="11" id="KW-0325">Glycoprotein</keyword>
<evidence type="ECO:0000256" key="6">
    <source>
        <dbReference type="ARBA" id="ARBA00022692"/>
    </source>
</evidence>
<proteinExistence type="inferred from homology"/>
<evidence type="ECO:0000313" key="14">
    <source>
        <dbReference type="Proteomes" id="UP000700334"/>
    </source>
</evidence>
<dbReference type="EC" id="2.4.1.17" evidence="3"/>
<dbReference type="InterPro" id="IPR002213">
    <property type="entry name" value="UDP_glucos_trans"/>
</dbReference>
<keyword evidence="9 12" id="KW-1133">Transmembrane helix</keyword>
<feature type="non-terminal residue" evidence="13">
    <location>
        <position position="1592"/>
    </location>
</feature>
<keyword evidence="7" id="KW-0732">Signal</keyword>
<gene>
    <name evidence="13" type="ORF">J0S82_008572</name>
</gene>
<dbReference type="InterPro" id="IPR035595">
    <property type="entry name" value="UDP_glycos_trans_CS"/>
</dbReference>
<organism evidence="13 14">
    <name type="scientific">Galemys pyrenaicus</name>
    <name type="common">Iberian desman</name>
    <name type="synonym">Pyrenean desman</name>
    <dbReference type="NCBI Taxonomy" id="202257"/>
    <lineage>
        <taxon>Eukaryota</taxon>
        <taxon>Metazoa</taxon>
        <taxon>Chordata</taxon>
        <taxon>Craniata</taxon>
        <taxon>Vertebrata</taxon>
        <taxon>Euteleostomi</taxon>
        <taxon>Mammalia</taxon>
        <taxon>Eutheria</taxon>
        <taxon>Laurasiatheria</taxon>
        <taxon>Eulipotyphla</taxon>
        <taxon>Talpidae</taxon>
        <taxon>Galemys</taxon>
    </lineage>
</organism>
<dbReference type="FunFam" id="3.40.50.2000:FF:000081">
    <property type="entry name" value="UDP-glucuronosyltransferase 2A2"/>
    <property type="match status" value="3"/>
</dbReference>
<evidence type="ECO:0000256" key="3">
    <source>
        <dbReference type="ARBA" id="ARBA00012544"/>
    </source>
</evidence>
<evidence type="ECO:0000256" key="12">
    <source>
        <dbReference type="SAM" id="Phobius"/>
    </source>
</evidence>
<dbReference type="GO" id="GO:0015020">
    <property type="term" value="F:glucuronosyltransferase activity"/>
    <property type="evidence" value="ECO:0007669"/>
    <property type="project" value="UniProtKB-EC"/>
</dbReference>
<sequence length="1592" mass="181605">IYHTMVFIMDITMPKKFVQPLVFYLTMTEIVLSGTVLIWPTDGSHWLNIKIILEELIQRNHNVTVLASSTTLFIKSNPDFPVNFEVIPVSYNKNTIDDVIEHMIALWINHRPTPLTLWTFYKELGKLLEAFFRINIEICDRVLNNPKLMAKLQRGDFDVLVADPVTICGDLVALKLGIPFIYTLRFSPASTVERHCGKIPAPVSYVPAALSELTDQMTFGERVKNTLSYHLQDYIFQSYWEEWNSYYSKVIVLLLQFCCTGYGFCGKVLVWPCDMSHWLNIKTILEKLTERGHEVTVLIPSNFFIIEYSKPSILNFQVIHTSYDEEQSLNVMNEFLELSTQVMPELPRWQSALKLHEFILKTTRYTKHLCEKVVYNQTMMKKLQETNYDMMVVDPVIPCGELIAELLAVPFVYTLRISMGDTMEKHCGKLPVPPSYVPIAMGGLMDKMTFLERVKNILLSIMFDILMLQNNQLWDQFYSEVLGRPTTLCETMGKAEIWLIRTYWDFEFPRPYLPNFEFVGGLHCKPAKPLPKEMEEFVQSSGEDGIVVFSLGSMVKNLTEEKANLIASALAQIPQKVLWRYKGKKPATLGANTRLYDWIPQNDLLGHPKAKAFITHGGTNGIYEAIYHGVPMVGVPMFADQPDNIAHMKAKGAAVEVNINTMTSADLLNALRTVINVPSYKENAMRLSRIHHDQPVKPLDRAVFWIEFVMRHKGAKHLRPASHNLTWIQYHSLDVIGFLLACVATAIFLVTKCCLFSCQKFGKTGKKKKRENKECQHYVKVNRMSVKWASAFLLLQLGCYFSSGSCGKVLVWPTDFSHWMNMKIILDELKSFWYGCYAAALCDGANVSSQEMEEFKQSSGDCGIVMFTLGPKVSNMPEERASHPKTNAFVTHGGTNGIYEVIYHGIPMVGIPLFVGQPYNAAHMKAKGTAVRLDFGNVKYKENVMKLSRIQHDQPMTPLDRAVFWIELVRHNKGTKHLRPASHDLTWAQHHSLDVTEFLLACGETTLFVITQCPFCGPNGDPQFLSVGCPAQRRSSGDQSSRGYKHEQCQRGQPILKEAPHSTRMSVKWCSALLLLQLSCYFSSGTCGKVLVWPTEYSHWMNIKTILDELTERGHEVVVLTSSAAILVNPREHSAIKFEIYPISLSKKEFESTFKQLVSEWMYLPKDSFFSHFLKAQVIIWNFLDVTEQICKDVVENKKLMTKLQESRFDLVLADAVGPCGELLAELLKVPFVYTLRFTPGYEFEKHIGKLPVPPSYAPVVLSELSDRMTFMERVKNMIYVLYFDFWFQAVNYRKWNEFYSEVLGRPTTLAETMGKAEMWLIRTYWDFEFPRPFLPNFEFVGGLHCKPAKPLPKEMEDFAQSSGENGIVVFTLGSVVSDMPEERANEIASALAQIPQKVLWRLDGKKPDTLGKNTQIYKWIPQNDLLGHPKTKAFITHGGTNGIYEAIYHGVPMVGIPLFADQPDNIAHMMAKGAAIRLDFQTLSSTDLLNALKKVIYDPSYKENVMKLSRIQHDQPMKPLDRAVFWIEFVMRNKGAKHLRPASHDLSWVQYHSLDVIGFLLACVATAVFVTTKCCLFCCRKVVKTGKDKRE</sequence>
<dbReference type="Gene3D" id="3.40.50.2000">
    <property type="entry name" value="Glycogen Phosphorylase B"/>
    <property type="match status" value="6"/>
</dbReference>
<feature type="transmembrane region" description="Helical" evidence="12">
    <location>
        <begin position="21"/>
        <end position="39"/>
    </location>
</feature>
<dbReference type="SUPFAM" id="SSF53756">
    <property type="entry name" value="UDP-Glycosyltransferase/glycogen phosphorylase"/>
    <property type="match status" value="4"/>
</dbReference>